<evidence type="ECO:0000256" key="3">
    <source>
        <dbReference type="ARBA" id="ARBA00022723"/>
    </source>
</evidence>
<dbReference type="PANTHER" id="PTHR23235">
    <property type="entry name" value="KRUEPPEL-LIKE TRANSCRIPTION FACTOR"/>
    <property type="match status" value="1"/>
</dbReference>
<dbReference type="OrthoDB" id="654211at2759"/>
<keyword evidence="9" id="KW-0804">Transcription</keyword>
<dbReference type="Proteomes" id="UP000271974">
    <property type="component" value="Unassembled WGS sequence"/>
</dbReference>
<dbReference type="InterPro" id="IPR013087">
    <property type="entry name" value="Znf_C2H2_type"/>
</dbReference>
<feature type="domain" description="C2H2-type" evidence="13">
    <location>
        <begin position="268"/>
        <end position="295"/>
    </location>
</feature>
<dbReference type="FunFam" id="3.30.160.60:FF:000072">
    <property type="entry name" value="zinc finger protein 143 isoform X1"/>
    <property type="match status" value="1"/>
</dbReference>
<dbReference type="SMART" id="SM00355">
    <property type="entry name" value="ZnF_C2H2"/>
    <property type="match status" value="5"/>
</dbReference>
<comment type="caution">
    <text evidence="14">The sequence shown here is derived from an EMBL/GenBank/DDBJ whole genome shotgun (WGS) entry which is preliminary data.</text>
</comment>
<gene>
    <name evidence="14" type="ORF">EGW08_015154</name>
</gene>
<dbReference type="InterPro" id="IPR036236">
    <property type="entry name" value="Znf_C2H2_sf"/>
</dbReference>
<keyword evidence="6" id="KW-0862">Zinc</keyword>
<feature type="region of interest" description="Disordered" evidence="12">
    <location>
        <begin position="84"/>
        <end position="128"/>
    </location>
</feature>
<keyword evidence="4" id="KW-0677">Repeat</keyword>
<feature type="domain" description="C2H2-type" evidence="13">
    <location>
        <begin position="326"/>
        <end position="352"/>
    </location>
</feature>
<keyword evidence="3" id="KW-0479">Metal-binding</keyword>
<dbReference type="EMBL" id="RQTK01000612">
    <property type="protein sequence ID" value="RUS77071.1"/>
    <property type="molecule type" value="Genomic_DNA"/>
</dbReference>
<keyword evidence="8" id="KW-0238">DNA-binding</keyword>
<keyword evidence="5 11" id="KW-0863">Zinc-finger</keyword>
<keyword evidence="10" id="KW-0539">Nucleus</keyword>
<feature type="domain" description="C2H2-type" evidence="13">
    <location>
        <begin position="139"/>
        <end position="167"/>
    </location>
</feature>
<dbReference type="GO" id="GO:0005634">
    <property type="term" value="C:nucleus"/>
    <property type="evidence" value="ECO:0007669"/>
    <property type="project" value="UniProtKB-SubCell"/>
</dbReference>
<dbReference type="GO" id="GO:0000981">
    <property type="term" value="F:DNA-binding transcription factor activity, RNA polymerase II-specific"/>
    <property type="evidence" value="ECO:0007669"/>
    <property type="project" value="TreeGrafter"/>
</dbReference>
<evidence type="ECO:0000256" key="1">
    <source>
        <dbReference type="ARBA" id="ARBA00004123"/>
    </source>
</evidence>
<dbReference type="PROSITE" id="PS00028">
    <property type="entry name" value="ZINC_FINGER_C2H2_1"/>
    <property type="match status" value="3"/>
</dbReference>
<evidence type="ECO:0000256" key="2">
    <source>
        <dbReference type="ARBA" id="ARBA00006991"/>
    </source>
</evidence>
<keyword evidence="7" id="KW-0805">Transcription regulation</keyword>
<dbReference type="FunFam" id="3.30.160.60:FF:000508">
    <property type="entry name" value="Myeloid zinc finger 1"/>
    <property type="match status" value="1"/>
</dbReference>
<dbReference type="FunFam" id="3.30.160.60:FF:000100">
    <property type="entry name" value="Zinc finger 45-like"/>
    <property type="match status" value="1"/>
</dbReference>
<feature type="domain" description="C2H2-type" evidence="13">
    <location>
        <begin position="296"/>
        <end position="325"/>
    </location>
</feature>
<comment type="subcellular location">
    <subcellularLocation>
        <location evidence="1">Nucleus</location>
    </subcellularLocation>
</comment>
<evidence type="ECO:0000256" key="8">
    <source>
        <dbReference type="ARBA" id="ARBA00023125"/>
    </source>
</evidence>
<dbReference type="Gene3D" id="3.30.160.60">
    <property type="entry name" value="Classic Zinc Finger"/>
    <property type="match status" value="3"/>
</dbReference>
<reference evidence="14 15" key="1">
    <citation type="submission" date="2019-01" db="EMBL/GenBank/DDBJ databases">
        <title>A draft genome assembly of the solar-powered sea slug Elysia chlorotica.</title>
        <authorList>
            <person name="Cai H."/>
            <person name="Li Q."/>
            <person name="Fang X."/>
            <person name="Li J."/>
            <person name="Curtis N.E."/>
            <person name="Altenburger A."/>
            <person name="Shibata T."/>
            <person name="Feng M."/>
            <person name="Maeda T."/>
            <person name="Schwartz J.A."/>
            <person name="Shigenobu S."/>
            <person name="Lundholm N."/>
            <person name="Nishiyama T."/>
            <person name="Yang H."/>
            <person name="Hasebe M."/>
            <person name="Li S."/>
            <person name="Pierce S.K."/>
            <person name="Wang J."/>
        </authorList>
    </citation>
    <scope>NUCLEOTIDE SEQUENCE [LARGE SCALE GENOMIC DNA]</scope>
    <source>
        <strain evidence="14">EC2010</strain>
        <tissue evidence="14">Whole organism of an adult</tissue>
    </source>
</reference>
<feature type="region of interest" description="Disordered" evidence="12">
    <location>
        <begin position="159"/>
        <end position="191"/>
    </location>
</feature>
<evidence type="ECO:0000256" key="5">
    <source>
        <dbReference type="ARBA" id="ARBA00022771"/>
    </source>
</evidence>
<feature type="compositionally biased region" description="Polar residues" evidence="12">
    <location>
        <begin position="101"/>
        <end position="112"/>
    </location>
</feature>
<dbReference type="PROSITE" id="PS50157">
    <property type="entry name" value="ZINC_FINGER_C2H2_2"/>
    <property type="match status" value="4"/>
</dbReference>
<dbReference type="GO" id="GO:0042802">
    <property type="term" value="F:identical protein binding"/>
    <property type="evidence" value="ECO:0007669"/>
    <property type="project" value="UniProtKB-ARBA"/>
</dbReference>
<evidence type="ECO:0000256" key="9">
    <source>
        <dbReference type="ARBA" id="ARBA00023163"/>
    </source>
</evidence>
<dbReference type="PANTHER" id="PTHR23235:SF142">
    <property type="entry name" value="ZINC FINGER PROTEIN 384"/>
    <property type="match status" value="1"/>
</dbReference>
<protein>
    <recommendedName>
        <fullName evidence="13">C2H2-type domain-containing protein</fullName>
    </recommendedName>
</protein>
<dbReference type="GO" id="GO:0000978">
    <property type="term" value="F:RNA polymerase II cis-regulatory region sequence-specific DNA binding"/>
    <property type="evidence" value="ECO:0007669"/>
    <property type="project" value="TreeGrafter"/>
</dbReference>
<dbReference type="Pfam" id="PF00096">
    <property type="entry name" value="zf-C2H2"/>
    <property type="match status" value="3"/>
</dbReference>
<evidence type="ECO:0000256" key="6">
    <source>
        <dbReference type="ARBA" id="ARBA00022833"/>
    </source>
</evidence>
<proteinExistence type="inferred from homology"/>
<dbReference type="STRING" id="188477.A0A433T6A3"/>
<evidence type="ECO:0000313" key="15">
    <source>
        <dbReference type="Proteomes" id="UP000271974"/>
    </source>
</evidence>
<accession>A0A433T6A3</accession>
<evidence type="ECO:0000256" key="12">
    <source>
        <dbReference type="SAM" id="MobiDB-lite"/>
    </source>
</evidence>
<feature type="region of interest" description="Disordered" evidence="12">
    <location>
        <begin position="227"/>
        <end position="258"/>
    </location>
</feature>
<sequence length="395" mass="44938">MTDEMSDNDPVSVNVPYTIEIQDPQQTLSNGEGHDDFFVCRKCNKVFNNLSEYVEHKVKEENFSLGQTRAKSDQRILLPHLFEKRKRKAKQDTKNKKMKTGNESAVASNTCASKDDEGSQNVSQIDTGTPLKKLGSDLYSCTLCTSTFKREAALRWHLKRDHKSKDSSDDSNASEDEVEDNVKADESEDFTVEHKKQQIIETVKETKELKTQEIVIVIENSQAVEESGITGKSKEVKDEGTALTVKGPRRNSEQKRSEEVTTKSEKVFSCELCGRSFKELTVLKAHALVHSEDRQFICAVENCPYAFKTKGGLVRHMRRHTGDRPFNCDKCGRSFTESGSLTRHLKARLVSHCLRLMLFFFFFTLLNENSLTHLLTKCQRVFKLSEKTGRISLFS</sequence>
<evidence type="ECO:0000259" key="13">
    <source>
        <dbReference type="PROSITE" id="PS50157"/>
    </source>
</evidence>
<dbReference type="SUPFAM" id="SSF57667">
    <property type="entry name" value="beta-beta-alpha zinc fingers"/>
    <property type="match status" value="3"/>
</dbReference>
<comment type="similarity">
    <text evidence="2">Belongs to the krueppel C2H2-type zinc-finger protein family.</text>
</comment>
<dbReference type="GO" id="GO:0008270">
    <property type="term" value="F:zinc ion binding"/>
    <property type="evidence" value="ECO:0007669"/>
    <property type="project" value="UniProtKB-KW"/>
</dbReference>
<evidence type="ECO:0000256" key="10">
    <source>
        <dbReference type="ARBA" id="ARBA00023242"/>
    </source>
</evidence>
<evidence type="ECO:0000256" key="4">
    <source>
        <dbReference type="ARBA" id="ARBA00022737"/>
    </source>
</evidence>
<evidence type="ECO:0000313" key="14">
    <source>
        <dbReference type="EMBL" id="RUS77071.1"/>
    </source>
</evidence>
<evidence type="ECO:0000256" key="7">
    <source>
        <dbReference type="ARBA" id="ARBA00023015"/>
    </source>
</evidence>
<keyword evidence="15" id="KW-1185">Reference proteome</keyword>
<dbReference type="AlphaFoldDB" id="A0A433T6A3"/>
<evidence type="ECO:0000256" key="11">
    <source>
        <dbReference type="PROSITE-ProRule" id="PRU00042"/>
    </source>
</evidence>
<feature type="compositionally biased region" description="Basic and acidic residues" evidence="12">
    <location>
        <begin position="180"/>
        <end position="191"/>
    </location>
</feature>
<name>A0A433T6A3_ELYCH</name>
<organism evidence="14 15">
    <name type="scientific">Elysia chlorotica</name>
    <name type="common">Eastern emerald elysia</name>
    <name type="synonym">Sea slug</name>
    <dbReference type="NCBI Taxonomy" id="188477"/>
    <lineage>
        <taxon>Eukaryota</taxon>
        <taxon>Metazoa</taxon>
        <taxon>Spiralia</taxon>
        <taxon>Lophotrochozoa</taxon>
        <taxon>Mollusca</taxon>
        <taxon>Gastropoda</taxon>
        <taxon>Heterobranchia</taxon>
        <taxon>Euthyneura</taxon>
        <taxon>Panpulmonata</taxon>
        <taxon>Sacoglossa</taxon>
        <taxon>Placobranchoidea</taxon>
        <taxon>Plakobranchidae</taxon>
        <taxon>Elysia</taxon>
    </lineage>
</organism>